<name>A0ABY0P1G4_9HYPH</name>
<proteinExistence type="predicted"/>
<reference evidence="2 3" key="1">
    <citation type="submission" date="2016-10" db="EMBL/GenBank/DDBJ databases">
        <authorList>
            <person name="Varghese N."/>
            <person name="Submissions S."/>
        </authorList>
    </citation>
    <scope>NUCLEOTIDE SEQUENCE [LARGE SCALE GENOMIC DNA]</scope>
    <source>
        <strain evidence="2 3">DSM 26672</strain>
    </source>
</reference>
<keyword evidence="2" id="KW-0489">Methyltransferase</keyword>
<evidence type="ECO:0000313" key="2">
    <source>
        <dbReference type="EMBL" id="SDG73765.1"/>
    </source>
</evidence>
<evidence type="ECO:0000259" key="1">
    <source>
        <dbReference type="Pfam" id="PF05050"/>
    </source>
</evidence>
<dbReference type="GO" id="GO:0008168">
    <property type="term" value="F:methyltransferase activity"/>
    <property type="evidence" value="ECO:0007669"/>
    <property type="project" value="UniProtKB-KW"/>
</dbReference>
<feature type="domain" description="Methyltransferase FkbM" evidence="1">
    <location>
        <begin position="98"/>
        <end position="240"/>
    </location>
</feature>
<dbReference type="PANTHER" id="PTHR34203">
    <property type="entry name" value="METHYLTRANSFERASE, FKBM FAMILY PROTEIN"/>
    <property type="match status" value="1"/>
</dbReference>
<dbReference type="Gene3D" id="3.40.50.150">
    <property type="entry name" value="Vaccinia Virus protein VP39"/>
    <property type="match status" value="1"/>
</dbReference>
<keyword evidence="2" id="KW-0808">Transferase</keyword>
<dbReference type="Proteomes" id="UP000199468">
    <property type="component" value="Unassembled WGS sequence"/>
</dbReference>
<dbReference type="PANTHER" id="PTHR34203:SF15">
    <property type="entry name" value="SLL1173 PROTEIN"/>
    <property type="match status" value="1"/>
</dbReference>
<gene>
    <name evidence="2" type="ORF">SAMN05421844_105129</name>
</gene>
<keyword evidence="3" id="KW-1185">Reference proteome</keyword>
<dbReference type="InterPro" id="IPR052514">
    <property type="entry name" value="SAM-dependent_MTase"/>
</dbReference>
<comment type="caution">
    <text evidence="2">The sequence shown here is derived from an EMBL/GenBank/DDBJ whole genome shotgun (WGS) entry which is preliminary data.</text>
</comment>
<accession>A0ABY0P1G4</accession>
<organism evidence="2 3">
    <name type="scientific">Bosea robiniae</name>
    <dbReference type="NCBI Taxonomy" id="1036780"/>
    <lineage>
        <taxon>Bacteria</taxon>
        <taxon>Pseudomonadati</taxon>
        <taxon>Pseudomonadota</taxon>
        <taxon>Alphaproteobacteria</taxon>
        <taxon>Hyphomicrobiales</taxon>
        <taxon>Boseaceae</taxon>
        <taxon>Bosea</taxon>
    </lineage>
</organism>
<sequence>MKNKHIPAPLPIQPGNLLSLDELRGPDRYRAECVCRAASQTVYLGEHAVLVRVLGRYKMFLDTRDRGFGAHVMLDGYWEMWLTQFIARLVAPGMHVADIGANFGYYALLLADLVGPDGRLLAVEPNPPVADTLKRTLELNGFASRSTIVAAAAGSGEGEGRLMVPAGEPKNATLVSKALPNDDAETVAVPIHSLDSLLRAFPRVDFLKIDAEGAEEDIIFGLSQVIERWRPRIVLEFNPGRCRDPQALLVRLRASYPVLRSLDYYAQVAPVSDQELLDPTNREDRLLYLDGVA</sequence>
<protein>
    <submittedName>
        <fullName evidence="2">Methyltransferase, FkbM family</fullName>
    </submittedName>
</protein>
<dbReference type="SUPFAM" id="SSF53335">
    <property type="entry name" value="S-adenosyl-L-methionine-dependent methyltransferases"/>
    <property type="match status" value="1"/>
</dbReference>
<dbReference type="NCBIfam" id="TIGR01444">
    <property type="entry name" value="fkbM_fam"/>
    <property type="match status" value="1"/>
</dbReference>
<dbReference type="GO" id="GO:0032259">
    <property type="term" value="P:methylation"/>
    <property type="evidence" value="ECO:0007669"/>
    <property type="project" value="UniProtKB-KW"/>
</dbReference>
<evidence type="ECO:0000313" key="3">
    <source>
        <dbReference type="Proteomes" id="UP000199468"/>
    </source>
</evidence>
<dbReference type="InterPro" id="IPR006342">
    <property type="entry name" value="FkbM_mtfrase"/>
</dbReference>
<dbReference type="InterPro" id="IPR029063">
    <property type="entry name" value="SAM-dependent_MTases_sf"/>
</dbReference>
<dbReference type="EMBL" id="FNBZ01000005">
    <property type="protein sequence ID" value="SDG73765.1"/>
    <property type="molecule type" value="Genomic_DNA"/>
</dbReference>
<dbReference type="Pfam" id="PF05050">
    <property type="entry name" value="Methyltransf_21"/>
    <property type="match status" value="1"/>
</dbReference>